<dbReference type="Gene3D" id="3.90.215.10">
    <property type="entry name" value="Gamma Fibrinogen, chain A, domain 1"/>
    <property type="match status" value="1"/>
</dbReference>
<dbReference type="InterPro" id="IPR002181">
    <property type="entry name" value="Fibrinogen_a/b/g_C_dom"/>
</dbReference>
<keyword evidence="10" id="KW-1185">Reference proteome</keyword>
<dbReference type="PROSITE" id="PS51406">
    <property type="entry name" value="FIBRINOGEN_C_2"/>
    <property type="match status" value="1"/>
</dbReference>
<dbReference type="Pfam" id="PF00147">
    <property type="entry name" value="Fibrinogen_C"/>
    <property type="match status" value="1"/>
</dbReference>
<gene>
    <name evidence="9" type="ORF">C0Q70_13109</name>
</gene>
<name>A0A2T7NWA0_POMCA</name>
<reference evidence="9 10" key="1">
    <citation type="submission" date="2018-04" db="EMBL/GenBank/DDBJ databases">
        <title>The genome of golden apple snail Pomacea canaliculata provides insight into stress tolerance and invasive adaptation.</title>
        <authorList>
            <person name="Liu C."/>
            <person name="Liu B."/>
            <person name="Ren Y."/>
            <person name="Zhang Y."/>
            <person name="Wang H."/>
            <person name="Li S."/>
            <person name="Jiang F."/>
            <person name="Yin L."/>
            <person name="Zhang G."/>
            <person name="Qian W."/>
            <person name="Fan W."/>
        </authorList>
    </citation>
    <scope>NUCLEOTIDE SEQUENCE [LARGE SCALE GENOMIC DNA]</scope>
    <source>
        <strain evidence="9">SZHN2017</strain>
        <tissue evidence="9">Muscle</tissue>
    </source>
</reference>
<keyword evidence="4" id="KW-0175">Coiled coil</keyword>
<comment type="subcellular location">
    <subcellularLocation>
        <location evidence="1">Secreted</location>
    </subcellularLocation>
</comment>
<proteinExistence type="predicted"/>
<dbReference type="SUPFAM" id="SSF56496">
    <property type="entry name" value="Fibrinogen C-terminal domain-like"/>
    <property type="match status" value="1"/>
</dbReference>
<protein>
    <recommendedName>
        <fullName evidence="8">Fibrinogen C-terminal domain-containing protein</fullName>
    </recommendedName>
</protein>
<dbReference type="EMBL" id="PZQS01000008">
    <property type="protein sequence ID" value="PVD25453.1"/>
    <property type="molecule type" value="Genomic_DNA"/>
</dbReference>
<keyword evidence="3 7" id="KW-0732">Signal</keyword>
<dbReference type="OMA" id="WHGFGYS"/>
<feature type="domain" description="Fibrinogen C-terminal" evidence="8">
    <location>
        <begin position="38"/>
        <end position="254"/>
    </location>
</feature>
<dbReference type="STRING" id="400727.A0A2T7NWA0"/>
<organism evidence="9 10">
    <name type="scientific">Pomacea canaliculata</name>
    <name type="common">Golden apple snail</name>
    <dbReference type="NCBI Taxonomy" id="400727"/>
    <lineage>
        <taxon>Eukaryota</taxon>
        <taxon>Metazoa</taxon>
        <taxon>Spiralia</taxon>
        <taxon>Lophotrochozoa</taxon>
        <taxon>Mollusca</taxon>
        <taxon>Gastropoda</taxon>
        <taxon>Caenogastropoda</taxon>
        <taxon>Architaenioglossa</taxon>
        <taxon>Ampullarioidea</taxon>
        <taxon>Ampullariidae</taxon>
        <taxon>Pomacea</taxon>
    </lineage>
</organism>
<evidence type="ECO:0000256" key="5">
    <source>
        <dbReference type="ARBA" id="ARBA00023157"/>
    </source>
</evidence>
<feature type="chain" id="PRO_5015693549" description="Fibrinogen C-terminal domain-containing protein" evidence="7">
    <location>
        <begin position="28"/>
        <end position="254"/>
    </location>
</feature>
<evidence type="ECO:0000256" key="3">
    <source>
        <dbReference type="ARBA" id="ARBA00022729"/>
    </source>
</evidence>
<evidence type="ECO:0000313" key="9">
    <source>
        <dbReference type="EMBL" id="PVD25453.1"/>
    </source>
</evidence>
<dbReference type="InterPro" id="IPR014716">
    <property type="entry name" value="Fibrinogen_a/b/g_C_1"/>
</dbReference>
<keyword evidence="6" id="KW-0325">Glycoprotein</keyword>
<evidence type="ECO:0000256" key="4">
    <source>
        <dbReference type="ARBA" id="ARBA00023054"/>
    </source>
</evidence>
<dbReference type="PANTHER" id="PTHR47221">
    <property type="entry name" value="FIBRINOGEN ALPHA CHAIN"/>
    <property type="match status" value="1"/>
</dbReference>
<sequence>MATHRPTPRTTAVVLMLMVVWGAAVHAVVTPGGKILNLHDPVKYKDCSHLLKAGYNVSGTHVLWMNASASFFIDCEFVDGQAYNVIQRRVDNVVDFRQPYNVYTVGFGQTQGSYWAGLNSINYLTYTGNTKLVIYMQDWSGHNQNVMYSYFRVDGSQYRYQMHVSGFSGSIPDDLSYHNGMVFATYDYPDTYSCAVHMGAGWWYNYCAYTLLNGRYYYGGKYVPSTGFYDGIFWKSWQGFDYSLKFVSMQLTSG</sequence>
<comment type="caution">
    <text evidence="9">The sequence shown here is derived from an EMBL/GenBank/DDBJ whole genome shotgun (WGS) entry which is preliminary data.</text>
</comment>
<evidence type="ECO:0000256" key="7">
    <source>
        <dbReference type="SAM" id="SignalP"/>
    </source>
</evidence>
<evidence type="ECO:0000256" key="2">
    <source>
        <dbReference type="ARBA" id="ARBA00022525"/>
    </source>
</evidence>
<accession>A0A2T7NWA0</accession>
<keyword evidence="5" id="KW-1015">Disulfide bond</keyword>
<feature type="signal peptide" evidence="7">
    <location>
        <begin position="1"/>
        <end position="27"/>
    </location>
</feature>
<keyword evidence="2" id="KW-0964">Secreted</keyword>
<dbReference type="Proteomes" id="UP000245119">
    <property type="component" value="Linkage Group LG8"/>
</dbReference>
<dbReference type="OrthoDB" id="6145874at2759"/>
<dbReference type="InterPro" id="IPR036056">
    <property type="entry name" value="Fibrinogen-like_C"/>
</dbReference>
<dbReference type="AlphaFoldDB" id="A0A2T7NWA0"/>
<dbReference type="SMART" id="SM00186">
    <property type="entry name" value="FBG"/>
    <property type="match status" value="1"/>
</dbReference>
<evidence type="ECO:0000259" key="8">
    <source>
        <dbReference type="PROSITE" id="PS51406"/>
    </source>
</evidence>
<evidence type="ECO:0000256" key="6">
    <source>
        <dbReference type="ARBA" id="ARBA00023180"/>
    </source>
</evidence>
<evidence type="ECO:0000313" key="10">
    <source>
        <dbReference type="Proteomes" id="UP000245119"/>
    </source>
</evidence>
<dbReference type="InterPro" id="IPR037579">
    <property type="entry name" value="FIB_ANG-like"/>
</dbReference>
<dbReference type="GO" id="GO:0005576">
    <property type="term" value="C:extracellular region"/>
    <property type="evidence" value="ECO:0007669"/>
    <property type="project" value="UniProtKB-SubCell"/>
</dbReference>
<dbReference type="PANTHER" id="PTHR47221:SF6">
    <property type="entry name" value="FIBRINOGEN ALPHA CHAIN"/>
    <property type="match status" value="1"/>
</dbReference>
<evidence type="ECO:0000256" key="1">
    <source>
        <dbReference type="ARBA" id="ARBA00004613"/>
    </source>
</evidence>